<accession>A0A0F9N689</accession>
<sequence length="58" mass="6755">MMEAPKVFCKKENRDVPIWWCLGSFTQGRVKCVYSAGGEIHYGKSAKTYCQYPEEFKK</sequence>
<organism evidence="1">
    <name type="scientific">marine sediment metagenome</name>
    <dbReference type="NCBI Taxonomy" id="412755"/>
    <lineage>
        <taxon>unclassified sequences</taxon>
        <taxon>metagenomes</taxon>
        <taxon>ecological metagenomes</taxon>
    </lineage>
</organism>
<dbReference type="EMBL" id="LAZR01003920">
    <property type="protein sequence ID" value="KKN13459.1"/>
    <property type="molecule type" value="Genomic_DNA"/>
</dbReference>
<comment type="caution">
    <text evidence="1">The sequence shown here is derived from an EMBL/GenBank/DDBJ whole genome shotgun (WGS) entry which is preliminary data.</text>
</comment>
<evidence type="ECO:0000313" key="1">
    <source>
        <dbReference type="EMBL" id="KKN13459.1"/>
    </source>
</evidence>
<dbReference type="AlphaFoldDB" id="A0A0F9N689"/>
<gene>
    <name evidence="1" type="ORF">LCGC14_1006240</name>
</gene>
<name>A0A0F9N689_9ZZZZ</name>
<protein>
    <submittedName>
        <fullName evidence="1">Uncharacterized protein</fullName>
    </submittedName>
</protein>
<proteinExistence type="predicted"/>
<reference evidence="1" key="1">
    <citation type="journal article" date="2015" name="Nature">
        <title>Complex archaea that bridge the gap between prokaryotes and eukaryotes.</title>
        <authorList>
            <person name="Spang A."/>
            <person name="Saw J.H."/>
            <person name="Jorgensen S.L."/>
            <person name="Zaremba-Niedzwiedzka K."/>
            <person name="Martijn J."/>
            <person name="Lind A.E."/>
            <person name="van Eijk R."/>
            <person name="Schleper C."/>
            <person name="Guy L."/>
            <person name="Ettema T.J."/>
        </authorList>
    </citation>
    <scope>NUCLEOTIDE SEQUENCE</scope>
</reference>